<comment type="subcellular location">
    <subcellularLocation>
        <location evidence="1">Cell membrane</location>
        <topology evidence="1">Multi-pass membrane protein</topology>
    </subcellularLocation>
</comment>
<dbReference type="Proteomes" id="UP000319342">
    <property type="component" value="Chromosome"/>
</dbReference>
<evidence type="ECO:0000256" key="6">
    <source>
        <dbReference type="SAM" id="Phobius"/>
    </source>
</evidence>
<organism evidence="7 8">
    <name type="scientific">Rohdeia mirabilis</name>
    <dbReference type="NCBI Taxonomy" id="2528008"/>
    <lineage>
        <taxon>Bacteria</taxon>
        <taxon>Pseudomonadati</taxon>
        <taxon>Planctomycetota</taxon>
        <taxon>Planctomycetia</taxon>
        <taxon>Planctomycetia incertae sedis</taxon>
        <taxon>Rohdeia</taxon>
    </lineage>
</organism>
<feature type="transmembrane region" description="Helical" evidence="6">
    <location>
        <begin position="127"/>
        <end position="149"/>
    </location>
</feature>
<dbReference type="PANTHER" id="PTHR39087:SF2">
    <property type="entry name" value="UPF0104 MEMBRANE PROTEIN MJ1595"/>
    <property type="match status" value="1"/>
</dbReference>
<keyword evidence="4 6" id="KW-1133">Transmembrane helix</keyword>
<protein>
    <recommendedName>
        <fullName evidence="9">Flippase-like domain-containing protein</fullName>
    </recommendedName>
</protein>
<evidence type="ECO:0000256" key="4">
    <source>
        <dbReference type="ARBA" id="ARBA00022989"/>
    </source>
</evidence>
<dbReference type="AlphaFoldDB" id="A0A518D4B9"/>
<keyword evidence="3 6" id="KW-0812">Transmembrane</keyword>
<keyword evidence="2" id="KW-1003">Cell membrane</keyword>
<keyword evidence="8" id="KW-1185">Reference proteome</keyword>
<dbReference type="InterPro" id="IPR022791">
    <property type="entry name" value="L-PG_synthase/AglD"/>
</dbReference>
<dbReference type="GO" id="GO:0005886">
    <property type="term" value="C:plasma membrane"/>
    <property type="evidence" value="ECO:0007669"/>
    <property type="project" value="UniProtKB-SubCell"/>
</dbReference>
<gene>
    <name evidence="7" type="ORF">Pla163_34690</name>
</gene>
<dbReference type="PANTHER" id="PTHR39087">
    <property type="entry name" value="UPF0104 MEMBRANE PROTEIN MJ1595"/>
    <property type="match status" value="1"/>
</dbReference>
<evidence type="ECO:0000256" key="5">
    <source>
        <dbReference type="ARBA" id="ARBA00023136"/>
    </source>
</evidence>
<evidence type="ECO:0000256" key="1">
    <source>
        <dbReference type="ARBA" id="ARBA00004651"/>
    </source>
</evidence>
<dbReference type="Pfam" id="PF03706">
    <property type="entry name" value="LPG_synthase_TM"/>
    <property type="match status" value="1"/>
</dbReference>
<name>A0A518D4B9_9BACT</name>
<dbReference type="EMBL" id="CP036290">
    <property type="protein sequence ID" value="QDU86318.1"/>
    <property type="molecule type" value="Genomic_DNA"/>
</dbReference>
<accession>A0A518D4B9</accession>
<sequence>MWWSGLHVDDVARTLRRLGPGTFAAAFGLHVVSYLFRARRFQVLVPIAERPPLAEVVTASAAHNLAVQVLPAKTGELTLIVYLRGRSGVSGSAATASLLVSRLLDVLMLGAIGGLAAMVVARERGGLALVLAGGLFVGSLLVAIVFARATRLTDGLARRLATRGPRARRVGEIVGRLGTALESAGQRTSLVPALLLSVPLWLCVFGFWVTLASGLGLPEHIGLLDNAFATASAQIGSLVPLAAFGGIGPMEAGWQLGYGILGVDLDTALAVGLSTHLVQLFNVSVLGGLAHLRMAVRPKARTEAS</sequence>
<feature type="transmembrane region" description="Helical" evidence="6">
    <location>
        <begin position="103"/>
        <end position="121"/>
    </location>
</feature>
<evidence type="ECO:0000313" key="7">
    <source>
        <dbReference type="EMBL" id="QDU86318.1"/>
    </source>
</evidence>
<keyword evidence="5 6" id="KW-0472">Membrane</keyword>
<evidence type="ECO:0000256" key="3">
    <source>
        <dbReference type="ARBA" id="ARBA00022692"/>
    </source>
</evidence>
<feature type="transmembrane region" description="Helical" evidence="6">
    <location>
        <begin position="190"/>
        <end position="209"/>
    </location>
</feature>
<evidence type="ECO:0000313" key="8">
    <source>
        <dbReference type="Proteomes" id="UP000319342"/>
    </source>
</evidence>
<evidence type="ECO:0000256" key="2">
    <source>
        <dbReference type="ARBA" id="ARBA00022475"/>
    </source>
</evidence>
<reference evidence="7 8" key="1">
    <citation type="submission" date="2019-02" db="EMBL/GenBank/DDBJ databases">
        <title>Deep-cultivation of Planctomycetes and their phenomic and genomic characterization uncovers novel biology.</title>
        <authorList>
            <person name="Wiegand S."/>
            <person name="Jogler M."/>
            <person name="Boedeker C."/>
            <person name="Pinto D."/>
            <person name="Vollmers J."/>
            <person name="Rivas-Marin E."/>
            <person name="Kohn T."/>
            <person name="Peeters S.H."/>
            <person name="Heuer A."/>
            <person name="Rast P."/>
            <person name="Oberbeckmann S."/>
            <person name="Bunk B."/>
            <person name="Jeske O."/>
            <person name="Meyerdierks A."/>
            <person name="Storesund J.E."/>
            <person name="Kallscheuer N."/>
            <person name="Luecker S."/>
            <person name="Lage O.M."/>
            <person name="Pohl T."/>
            <person name="Merkel B.J."/>
            <person name="Hornburger P."/>
            <person name="Mueller R.-W."/>
            <person name="Bruemmer F."/>
            <person name="Labrenz M."/>
            <person name="Spormann A.M."/>
            <person name="Op den Camp H."/>
            <person name="Overmann J."/>
            <person name="Amann R."/>
            <person name="Jetten M.S.M."/>
            <person name="Mascher T."/>
            <person name="Medema M.H."/>
            <person name="Devos D.P."/>
            <person name="Kaster A.-K."/>
            <person name="Ovreas L."/>
            <person name="Rohde M."/>
            <person name="Galperin M.Y."/>
            <person name="Jogler C."/>
        </authorList>
    </citation>
    <scope>NUCLEOTIDE SEQUENCE [LARGE SCALE GENOMIC DNA]</scope>
    <source>
        <strain evidence="7 8">Pla163</strain>
    </source>
</reference>
<feature type="transmembrane region" description="Helical" evidence="6">
    <location>
        <begin position="20"/>
        <end position="36"/>
    </location>
</feature>
<proteinExistence type="predicted"/>
<evidence type="ECO:0008006" key="9">
    <source>
        <dbReference type="Google" id="ProtNLM"/>
    </source>
</evidence>